<evidence type="ECO:0000313" key="2">
    <source>
        <dbReference type="EMBL" id="CAD6194376.1"/>
    </source>
</evidence>
<gene>
    <name evidence="2" type="ORF">CAUJ_LOCUS10295</name>
</gene>
<dbReference type="Proteomes" id="UP000835052">
    <property type="component" value="Unassembled WGS sequence"/>
</dbReference>
<name>A0A8S1HCD8_9PELO</name>
<feature type="compositionally biased region" description="Acidic residues" evidence="1">
    <location>
        <begin position="284"/>
        <end position="306"/>
    </location>
</feature>
<feature type="compositionally biased region" description="Basic and acidic residues" evidence="1">
    <location>
        <begin position="221"/>
        <end position="241"/>
    </location>
</feature>
<feature type="compositionally biased region" description="Basic and acidic residues" evidence="1">
    <location>
        <begin position="1"/>
        <end position="13"/>
    </location>
</feature>
<feature type="compositionally biased region" description="Low complexity" evidence="1">
    <location>
        <begin position="268"/>
        <end position="283"/>
    </location>
</feature>
<feature type="compositionally biased region" description="Basic and acidic residues" evidence="1">
    <location>
        <begin position="254"/>
        <end position="263"/>
    </location>
</feature>
<feature type="compositionally biased region" description="Acidic residues" evidence="1">
    <location>
        <begin position="389"/>
        <end position="407"/>
    </location>
</feature>
<feature type="compositionally biased region" description="Basic residues" evidence="1">
    <location>
        <begin position="187"/>
        <end position="202"/>
    </location>
</feature>
<dbReference type="AlphaFoldDB" id="A0A8S1HCD8"/>
<protein>
    <submittedName>
        <fullName evidence="2">Uncharacterized protein</fullName>
    </submittedName>
</protein>
<feature type="compositionally biased region" description="Basic and acidic residues" evidence="1">
    <location>
        <begin position="104"/>
        <end position="132"/>
    </location>
</feature>
<evidence type="ECO:0000256" key="1">
    <source>
        <dbReference type="SAM" id="MobiDB-lite"/>
    </source>
</evidence>
<evidence type="ECO:0000313" key="3">
    <source>
        <dbReference type="Proteomes" id="UP000835052"/>
    </source>
</evidence>
<accession>A0A8S1HCD8</accession>
<feature type="region of interest" description="Disordered" evidence="1">
    <location>
        <begin position="81"/>
        <end position="313"/>
    </location>
</feature>
<organism evidence="2 3">
    <name type="scientific">Caenorhabditis auriculariae</name>
    <dbReference type="NCBI Taxonomy" id="2777116"/>
    <lineage>
        <taxon>Eukaryota</taxon>
        <taxon>Metazoa</taxon>
        <taxon>Ecdysozoa</taxon>
        <taxon>Nematoda</taxon>
        <taxon>Chromadorea</taxon>
        <taxon>Rhabditida</taxon>
        <taxon>Rhabditina</taxon>
        <taxon>Rhabditomorpha</taxon>
        <taxon>Rhabditoidea</taxon>
        <taxon>Rhabditidae</taxon>
        <taxon>Peloderinae</taxon>
        <taxon>Caenorhabditis</taxon>
    </lineage>
</organism>
<keyword evidence="3" id="KW-1185">Reference proteome</keyword>
<feature type="region of interest" description="Disordered" evidence="1">
    <location>
        <begin position="338"/>
        <end position="451"/>
    </location>
</feature>
<comment type="caution">
    <text evidence="2">The sequence shown here is derived from an EMBL/GenBank/DDBJ whole genome shotgun (WGS) entry which is preliminary data.</text>
</comment>
<dbReference type="EMBL" id="CAJGYM010000044">
    <property type="protein sequence ID" value="CAD6194376.1"/>
    <property type="molecule type" value="Genomic_DNA"/>
</dbReference>
<proteinExistence type="predicted"/>
<feature type="compositionally biased region" description="Pro residues" evidence="1">
    <location>
        <begin position="16"/>
        <end position="30"/>
    </location>
</feature>
<feature type="region of interest" description="Disordered" evidence="1">
    <location>
        <begin position="1"/>
        <end position="34"/>
    </location>
</feature>
<sequence length="540" mass="59829">MDNPTRDEGRQQDQGRPPPEQDAQDPPPPTHSLRLSPQQVEDLAEFLEWNQLLRGRETASYEVAVRRDRRGAARLELTLVGAATTPQIDSGEVVPSAPSVSNKVGERVEEKEGKKEEELKDKNEEEKEKTGEEAQPPEISNKTEVKMKFTAVHEPTFRYHGAQTEIGREPLRAATESHARSVDPGGQRRRGKEKARKARKGKVVAQTPSTLAERLDEEPVNEMRTDQDDEERGQNLRRMEADLLDLESPPATRHSPESEARQEEPEEQSSGSSSSSSSSAPWPEELEDVYELFDLESMEEFDDETGSSDSSDSFFLGQHARERIALAWARRNLLELEEDVEEGAEVRRAEDPEPPAAERVADEVAEVFLLEGDNEPEAEEREEAVKEEKEEDEKEDEKEAVEDEEANDQAGPATQPAAAPQQAAAGVAGSGQARKQPASQRPRRALGVAQRASRRLMGLGVGQAVRRVPPALAGLSPAQLLLKIREELEAKLRDGGSGDEELRKVGRLSSARTSLEAIQKGRHVTGVQMARILRKIEGGY</sequence>
<feature type="compositionally biased region" description="Acidic residues" evidence="1">
    <location>
        <begin position="372"/>
        <end position="382"/>
    </location>
</feature>
<reference evidence="2" key="1">
    <citation type="submission" date="2020-10" db="EMBL/GenBank/DDBJ databases">
        <authorList>
            <person name="Kikuchi T."/>
        </authorList>
    </citation>
    <scope>NUCLEOTIDE SEQUENCE</scope>
    <source>
        <strain evidence="2">NKZ352</strain>
    </source>
</reference>
<feature type="compositionally biased region" description="Basic and acidic residues" evidence="1">
    <location>
        <begin position="166"/>
        <end position="181"/>
    </location>
</feature>
<feature type="compositionally biased region" description="Low complexity" evidence="1">
    <location>
        <begin position="409"/>
        <end position="433"/>
    </location>
</feature>